<name>A0A514BVD4_9GAMM</name>
<dbReference type="EMBL" id="CP041242">
    <property type="protein sequence ID" value="QDH71336.1"/>
    <property type="molecule type" value="Genomic_DNA"/>
</dbReference>
<evidence type="ECO:0000313" key="1">
    <source>
        <dbReference type="EMBL" id="QDH71336.1"/>
    </source>
</evidence>
<accession>A0A514BVD4</accession>
<dbReference type="AlphaFoldDB" id="A0A514BVD4"/>
<evidence type="ECO:0000313" key="2">
    <source>
        <dbReference type="Proteomes" id="UP000317199"/>
    </source>
</evidence>
<protein>
    <submittedName>
        <fullName evidence="1">Uncharacterized protein</fullName>
    </submittedName>
</protein>
<dbReference type="PROSITE" id="PS51257">
    <property type="entry name" value="PROKAR_LIPOPROTEIN"/>
    <property type="match status" value="1"/>
</dbReference>
<reference evidence="1 2" key="1">
    <citation type="submission" date="2019-06" db="EMBL/GenBank/DDBJ databases">
        <title>Lysobacter alkalisoli sp. nov. isolated from saline-alkali soil.</title>
        <authorList>
            <person name="Sun J.-Q."/>
            <person name="Xu L."/>
        </authorList>
    </citation>
    <scope>NUCLEOTIDE SEQUENCE [LARGE SCALE GENOMIC DNA]</scope>
    <source>
        <strain evidence="1 2">SJ-36</strain>
    </source>
</reference>
<dbReference type="KEGG" id="lyj:FKV23_15485"/>
<dbReference type="Proteomes" id="UP000317199">
    <property type="component" value="Chromosome"/>
</dbReference>
<sequence>MKQQLISIQHPQRLAAMGVLLLVLAGCQGPEQQGDMQIDAANMENLLSAESSKKDQIPTMGNVEDFIPAGGSLLASQTGDLNGDGIEDVVAVVDLPRDDEQSNDLPPRVTMLLIRDADGQLQKVTQNDALVPCAKCGGLMGDPFGYIRVEPGKFTVVIEGGSRQRWSAEYVFQHSVQSNDWYLQKAERNAYDQISEESVSKTFTSEDFGQISFADFDPSMIQEVVLP</sequence>
<gene>
    <name evidence="1" type="ORF">FKV23_15485</name>
</gene>
<proteinExistence type="predicted"/>
<keyword evidence="2" id="KW-1185">Reference proteome</keyword>
<dbReference type="RefSeq" id="WP_141624668.1">
    <property type="nucleotide sequence ID" value="NZ_CP041242.1"/>
</dbReference>
<organism evidence="1 2">
    <name type="scientific">Marilutibacter alkalisoli</name>
    <dbReference type="NCBI Taxonomy" id="2591633"/>
    <lineage>
        <taxon>Bacteria</taxon>
        <taxon>Pseudomonadati</taxon>
        <taxon>Pseudomonadota</taxon>
        <taxon>Gammaproteobacteria</taxon>
        <taxon>Lysobacterales</taxon>
        <taxon>Lysobacteraceae</taxon>
        <taxon>Marilutibacter</taxon>
    </lineage>
</organism>
<dbReference type="OrthoDB" id="86940at2"/>